<dbReference type="PANTHER" id="PTHR47027">
    <property type="entry name" value="REVERSE TRANSCRIPTASE DOMAIN-CONTAINING PROTEIN"/>
    <property type="match status" value="1"/>
</dbReference>
<accession>A0A8I6RR14</accession>
<protein>
    <submittedName>
        <fullName evidence="1">Uncharacterized protein</fullName>
    </submittedName>
</protein>
<dbReference type="PANTHER" id="PTHR47027:SF8">
    <property type="entry name" value="RIBONUCLEASE H"/>
    <property type="match status" value="1"/>
</dbReference>
<dbReference type="GeneID" id="106664974"/>
<name>A0A8I6RR14_CIMLE</name>
<proteinExistence type="predicted"/>
<dbReference type="EnsemblMetazoa" id="XM_014391087.1">
    <property type="protein sequence ID" value="XP_014246573.1"/>
    <property type="gene ID" value="LOC106664974"/>
</dbReference>
<keyword evidence="2" id="KW-1185">Reference proteome</keyword>
<sequence length="119" mass="13464">MAECEEDLKSLLLSVKVDLKLNTKTTHGNRPHHSLQIEGEVVEVVTEFTFLGSQITADCYSSHEIKRRLLLGRKTMPNLNSMIKSIDISLPIKVRMVKAMVFPVVSDYKDGRAPKNRII</sequence>
<evidence type="ECO:0000313" key="1">
    <source>
        <dbReference type="EnsemblMetazoa" id="XP_014246573.1"/>
    </source>
</evidence>
<dbReference type="RefSeq" id="XP_014246573.1">
    <property type="nucleotide sequence ID" value="XM_014391087.1"/>
</dbReference>
<dbReference type="AlphaFoldDB" id="A0A8I6RR14"/>
<reference evidence="1" key="1">
    <citation type="submission" date="2022-01" db="UniProtKB">
        <authorList>
            <consortium name="EnsemblMetazoa"/>
        </authorList>
    </citation>
    <scope>IDENTIFICATION</scope>
</reference>
<evidence type="ECO:0000313" key="2">
    <source>
        <dbReference type="Proteomes" id="UP000494040"/>
    </source>
</evidence>
<dbReference type="KEGG" id="clec:106664974"/>
<dbReference type="OrthoDB" id="10043363at2759"/>
<dbReference type="Proteomes" id="UP000494040">
    <property type="component" value="Unassembled WGS sequence"/>
</dbReference>
<organism evidence="1 2">
    <name type="scientific">Cimex lectularius</name>
    <name type="common">Bed bug</name>
    <name type="synonym">Acanthia lectularia</name>
    <dbReference type="NCBI Taxonomy" id="79782"/>
    <lineage>
        <taxon>Eukaryota</taxon>
        <taxon>Metazoa</taxon>
        <taxon>Ecdysozoa</taxon>
        <taxon>Arthropoda</taxon>
        <taxon>Hexapoda</taxon>
        <taxon>Insecta</taxon>
        <taxon>Pterygota</taxon>
        <taxon>Neoptera</taxon>
        <taxon>Paraneoptera</taxon>
        <taxon>Hemiptera</taxon>
        <taxon>Heteroptera</taxon>
        <taxon>Panheteroptera</taxon>
        <taxon>Cimicomorpha</taxon>
        <taxon>Cimicidae</taxon>
        <taxon>Cimex</taxon>
    </lineage>
</organism>
<dbReference type="OMA" id="CYSSHEI"/>